<dbReference type="Proteomes" id="UP000267535">
    <property type="component" value="Unassembled WGS sequence"/>
</dbReference>
<organism evidence="2 3">
    <name type="scientific">Amphritea balenae</name>
    <dbReference type="NCBI Taxonomy" id="452629"/>
    <lineage>
        <taxon>Bacteria</taxon>
        <taxon>Pseudomonadati</taxon>
        <taxon>Pseudomonadota</taxon>
        <taxon>Gammaproteobacteria</taxon>
        <taxon>Oceanospirillales</taxon>
        <taxon>Oceanospirillaceae</taxon>
        <taxon>Amphritea</taxon>
    </lineage>
</organism>
<dbReference type="Pfam" id="PF04773">
    <property type="entry name" value="FecR"/>
    <property type="match status" value="1"/>
</dbReference>
<dbReference type="PANTHER" id="PTHR38731">
    <property type="entry name" value="LIPL45-RELATED LIPOPROTEIN-RELATED"/>
    <property type="match status" value="1"/>
</dbReference>
<dbReference type="InterPro" id="IPR016930">
    <property type="entry name" value="UCP029644"/>
</dbReference>
<dbReference type="InterPro" id="IPR006860">
    <property type="entry name" value="FecR"/>
</dbReference>
<dbReference type="PANTHER" id="PTHR38731:SF1">
    <property type="entry name" value="FECR PROTEIN DOMAIN-CONTAINING PROTEIN"/>
    <property type="match status" value="1"/>
</dbReference>
<dbReference type="Gene3D" id="2.60.120.1440">
    <property type="match status" value="1"/>
</dbReference>
<reference evidence="2 3" key="1">
    <citation type="submission" date="2018-11" db="EMBL/GenBank/DDBJ databases">
        <title>The draft genome sequence of Amphritea balenae JAMM 1525T.</title>
        <authorList>
            <person name="Fang Z."/>
            <person name="Zhang Y."/>
            <person name="Han X."/>
        </authorList>
    </citation>
    <scope>NUCLEOTIDE SEQUENCE [LARGE SCALE GENOMIC DNA]</scope>
    <source>
        <strain evidence="2 3">JAMM 1525</strain>
    </source>
</reference>
<keyword evidence="3" id="KW-1185">Reference proteome</keyword>
<evidence type="ECO:0000313" key="3">
    <source>
        <dbReference type="Proteomes" id="UP000267535"/>
    </source>
</evidence>
<accession>A0A3P1SWY5</accession>
<dbReference type="EMBL" id="RQXV01000001">
    <property type="protein sequence ID" value="RRD01495.1"/>
    <property type="molecule type" value="Genomic_DNA"/>
</dbReference>
<protein>
    <submittedName>
        <fullName evidence="2">LysM peptidoglycan-binding domain-containing protein</fullName>
    </submittedName>
</protein>
<dbReference type="CDD" id="cd00118">
    <property type="entry name" value="LysM"/>
    <property type="match status" value="1"/>
</dbReference>
<dbReference type="Gene3D" id="2.60.40.10">
    <property type="entry name" value="Immunoglobulins"/>
    <property type="match status" value="2"/>
</dbReference>
<dbReference type="OrthoDB" id="9813091at2"/>
<dbReference type="InterPro" id="IPR013783">
    <property type="entry name" value="Ig-like_fold"/>
</dbReference>
<evidence type="ECO:0000313" key="2">
    <source>
        <dbReference type="EMBL" id="RRD01495.1"/>
    </source>
</evidence>
<dbReference type="SMART" id="SM00257">
    <property type="entry name" value="LysM"/>
    <property type="match status" value="1"/>
</dbReference>
<dbReference type="InterPro" id="IPR036779">
    <property type="entry name" value="LysM_dom_sf"/>
</dbReference>
<sequence>MTLMKISWLLSICLFINSFFYINISHAQEWIYTTVAGDNLWNISKQHLDNATRFKQLQQLNNIENPRQIKPGTRLRVPLKWIRSNPVPARISSHQGKAHLLHPDGTTEIIGDQTLIQLGDQIRTHDDSSLTIRFADNSLLTLYSNSLIRFDHLSAHGSTGMVDSRLHLLKGRMDTRVTPAVGPGSRFQIQTPSAISAVRGTEYRAAVNEQQQLSNIEVLHGSVAVSGASKQRLIMAGYGTQITQGEAPIPAKKLLPPPAMKPIQGPIHSINQMLSWPSIKGAREYRIEVSTEPQFNTLVWQQISTYSRVPLPDLPDGQYYARIRGVDQLGLEGENHVTALDLDARPQPPIQLSPADNKSIRGTAPQLQWTESEEADYYRLEIATDSAFQSLILDRDDIQGSRFDTSALPLPGHYFWRLTSITSEGEIGPVGMQRNWQVKPIPKQADTAMSAVENGQLSASWPAGSPGQTYQIQLAYDAKFTELETDQTLAEPGFSFAPIKGRIRYLRVRTIEPDGYEGPWGTVQKVMPIPDYTPLTILGAAVLLLLL</sequence>
<gene>
    <name evidence="2" type="ORF">EHS89_02740</name>
</gene>
<proteinExistence type="predicted"/>
<evidence type="ECO:0000259" key="1">
    <source>
        <dbReference type="PROSITE" id="PS51782"/>
    </source>
</evidence>
<feature type="domain" description="LysM" evidence="1">
    <location>
        <begin position="30"/>
        <end position="77"/>
    </location>
</feature>
<dbReference type="PROSITE" id="PS51782">
    <property type="entry name" value="LYSM"/>
    <property type="match status" value="1"/>
</dbReference>
<comment type="caution">
    <text evidence="2">The sequence shown here is derived from an EMBL/GenBank/DDBJ whole genome shotgun (WGS) entry which is preliminary data.</text>
</comment>
<dbReference type="InterPro" id="IPR018392">
    <property type="entry name" value="LysM"/>
</dbReference>
<dbReference type="PIRSF" id="PIRSF029644">
    <property type="entry name" value="UCP029644"/>
    <property type="match status" value="1"/>
</dbReference>
<dbReference type="Gene3D" id="3.10.350.10">
    <property type="entry name" value="LysM domain"/>
    <property type="match status" value="1"/>
</dbReference>
<dbReference type="Pfam" id="PF01476">
    <property type="entry name" value="LysM"/>
    <property type="match status" value="1"/>
</dbReference>
<dbReference type="AlphaFoldDB" id="A0A3P1SWY5"/>
<dbReference type="SUPFAM" id="SSF54106">
    <property type="entry name" value="LysM domain"/>
    <property type="match status" value="1"/>
</dbReference>
<name>A0A3P1SWY5_9GAMM</name>